<reference evidence="2" key="2">
    <citation type="submission" date="2023-05" db="EMBL/GenBank/DDBJ databases">
        <authorList>
            <consortium name="Lawrence Berkeley National Laboratory"/>
            <person name="Steindorff A."/>
            <person name="Hensen N."/>
            <person name="Bonometti L."/>
            <person name="Westerberg I."/>
            <person name="Brannstrom I.O."/>
            <person name="Guillou S."/>
            <person name="Cros-Aarteil S."/>
            <person name="Calhoun S."/>
            <person name="Haridas S."/>
            <person name="Kuo A."/>
            <person name="Mondo S."/>
            <person name="Pangilinan J."/>
            <person name="Riley R."/>
            <person name="Labutti K."/>
            <person name="Andreopoulos B."/>
            <person name="Lipzen A."/>
            <person name="Chen C."/>
            <person name="Yanf M."/>
            <person name="Daum C."/>
            <person name="Ng V."/>
            <person name="Clum A."/>
            <person name="Ohm R."/>
            <person name="Martin F."/>
            <person name="Silar P."/>
            <person name="Natvig D."/>
            <person name="Lalanne C."/>
            <person name="Gautier V."/>
            <person name="Ament-Velasquez S.L."/>
            <person name="Kruys A."/>
            <person name="Hutchinson M.I."/>
            <person name="Powell A.J."/>
            <person name="Barry K."/>
            <person name="Miller A.N."/>
            <person name="Grigoriev I.V."/>
            <person name="Debuchy R."/>
            <person name="Gladieux P."/>
            <person name="Thoren M.H."/>
            <person name="Johannesson H."/>
        </authorList>
    </citation>
    <scope>NUCLEOTIDE SEQUENCE</scope>
    <source>
        <strain evidence="2">CBS 103.79</strain>
    </source>
</reference>
<feature type="compositionally biased region" description="Polar residues" evidence="1">
    <location>
        <begin position="157"/>
        <end position="166"/>
    </location>
</feature>
<sequence>MLPPGPPTLGLIEEDHARPRDRRDAEDIPRAAASNFLSVTPSSKSKPIAIPLPPDRRQDPLCASASTPPAPLSARGDLPGGYFPLHEDPDSRLHIPHPFHVDASMARQQSLRRAAESSKSPTMPAMPIPIPTVRTQPPPPSLPSIPTTAPPPGRMTATAQQGMTAHSSPASSPSTPISSYIPSGLLHASAALPMGKYYPSNWEKRHGKAPLLASHQSEGNGIAKHHQNGHKGAGVGGGEGGGDATRRRLLQYQRDMVAQAAMSANAVIAAASSSSSPSPFALLRAHRPASPRLRPLGSPGPVTPMSLEGEGGVWEGVAASGSGDGLVRGGDVEKYEEGEDSDGETRARVKRRGHGQARELVGVASI</sequence>
<proteinExistence type="predicted"/>
<dbReference type="AlphaFoldDB" id="A0AAN6RQK4"/>
<name>A0AAN6RQK4_9PEZI</name>
<dbReference type="Proteomes" id="UP001303889">
    <property type="component" value="Unassembled WGS sequence"/>
</dbReference>
<evidence type="ECO:0000313" key="3">
    <source>
        <dbReference type="Proteomes" id="UP001303889"/>
    </source>
</evidence>
<feature type="region of interest" description="Disordered" evidence="1">
    <location>
        <begin position="1"/>
        <end position="176"/>
    </location>
</feature>
<feature type="compositionally biased region" description="Gly residues" evidence="1">
    <location>
        <begin position="231"/>
        <end position="243"/>
    </location>
</feature>
<gene>
    <name evidence="2" type="ORF">C8A05DRAFT_18230</name>
</gene>
<feature type="region of interest" description="Disordered" evidence="1">
    <location>
        <begin position="317"/>
        <end position="366"/>
    </location>
</feature>
<protein>
    <submittedName>
        <fullName evidence="2">Uncharacterized protein</fullName>
    </submittedName>
</protein>
<feature type="compositionally biased region" description="Pro residues" evidence="1">
    <location>
        <begin position="124"/>
        <end position="153"/>
    </location>
</feature>
<evidence type="ECO:0000313" key="2">
    <source>
        <dbReference type="EMBL" id="KAK3899315.1"/>
    </source>
</evidence>
<feature type="compositionally biased region" description="Low complexity" evidence="1">
    <location>
        <begin position="167"/>
        <end position="176"/>
    </location>
</feature>
<feature type="region of interest" description="Disordered" evidence="1">
    <location>
        <begin position="222"/>
        <end position="244"/>
    </location>
</feature>
<keyword evidence="3" id="KW-1185">Reference proteome</keyword>
<dbReference type="EMBL" id="MU855802">
    <property type="protein sequence ID" value="KAK3899315.1"/>
    <property type="molecule type" value="Genomic_DNA"/>
</dbReference>
<feature type="compositionally biased region" description="Basic and acidic residues" evidence="1">
    <location>
        <begin position="13"/>
        <end position="29"/>
    </location>
</feature>
<reference evidence="2" key="1">
    <citation type="journal article" date="2023" name="Mol. Phylogenet. Evol.">
        <title>Genome-scale phylogeny and comparative genomics of the fungal order Sordariales.</title>
        <authorList>
            <person name="Hensen N."/>
            <person name="Bonometti L."/>
            <person name="Westerberg I."/>
            <person name="Brannstrom I.O."/>
            <person name="Guillou S."/>
            <person name="Cros-Aarteil S."/>
            <person name="Calhoun S."/>
            <person name="Haridas S."/>
            <person name="Kuo A."/>
            <person name="Mondo S."/>
            <person name="Pangilinan J."/>
            <person name="Riley R."/>
            <person name="LaButti K."/>
            <person name="Andreopoulos B."/>
            <person name="Lipzen A."/>
            <person name="Chen C."/>
            <person name="Yan M."/>
            <person name="Daum C."/>
            <person name="Ng V."/>
            <person name="Clum A."/>
            <person name="Steindorff A."/>
            <person name="Ohm R.A."/>
            <person name="Martin F."/>
            <person name="Silar P."/>
            <person name="Natvig D.O."/>
            <person name="Lalanne C."/>
            <person name="Gautier V."/>
            <person name="Ament-Velasquez S.L."/>
            <person name="Kruys A."/>
            <person name="Hutchinson M.I."/>
            <person name="Powell A.J."/>
            <person name="Barry K."/>
            <person name="Miller A.N."/>
            <person name="Grigoriev I.V."/>
            <person name="Debuchy R."/>
            <person name="Gladieux P."/>
            <person name="Hiltunen Thoren M."/>
            <person name="Johannesson H."/>
        </authorList>
    </citation>
    <scope>NUCLEOTIDE SEQUENCE</scope>
    <source>
        <strain evidence="2">CBS 103.79</strain>
    </source>
</reference>
<accession>A0AAN6RQK4</accession>
<organism evidence="2 3">
    <name type="scientific">Staphylotrichum tortipilum</name>
    <dbReference type="NCBI Taxonomy" id="2831512"/>
    <lineage>
        <taxon>Eukaryota</taxon>
        <taxon>Fungi</taxon>
        <taxon>Dikarya</taxon>
        <taxon>Ascomycota</taxon>
        <taxon>Pezizomycotina</taxon>
        <taxon>Sordariomycetes</taxon>
        <taxon>Sordariomycetidae</taxon>
        <taxon>Sordariales</taxon>
        <taxon>Chaetomiaceae</taxon>
        <taxon>Staphylotrichum</taxon>
    </lineage>
</organism>
<evidence type="ECO:0000256" key="1">
    <source>
        <dbReference type="SAM" id="MobiDB-lite"/>
    </source>
</evidence>
<feature type="compositionally biased region" description="Polar residues" evidence="1">
    <location>
        <begin position="35"/>
        <end position="45"/>
    </location>
</feature>
<comment type="caution">
    <text evidence="2">The sequence shown here is derived from an EMBL/GenBank/DDBJ whole genome shotgun (WGS) entry which is preliminary data.</text>
</comment>